<comment type="caution">
    <text evidence="1">The sequence shown here is derived from an EMBL/GenBank/DDBJ whole genome shotgun (WGS) entry which is preliminary data.</text>
</comment>
<dbReference type="Proteomes" id="UP000789704">
    <property type="component" value="Unassembled WGS sequence"/>
</dbReference>
<reference evidence="1" key="1">
    <citation type="submission" date="2021-04" db="EMBL/GenBank/DDBJ databases">
        <authorList>
            <person name="Vanwijnsberghe S."/>
        </authorList>
    </citation>
    <scope>NUCLEOTIDE SEQUENCE</scope>
    <source>
        <strain evidence="1">LMG 31841</strain>
    </source>
</reference>
<organism evidence="1 2">
    <name type="scientific">Paraburkholderia saeva</name>
    <dbReference type="NCBI Taxonomy" id="2777537"/>
    <lineage>
        <taxon>Bacteria</taxon>
        <taxon>Pseudomonadati</taxon>
        <taxon>Pseudomonadota</taxon>
        <taxon>Betaproteobacteria</taxon>
        <taxon>Burkholderiales</taxon>
        <taxon>Burkholderiaceae</taxon>
        <taxon>Paraburkholderia</taxon>
    </lineage>
</organism>
<sequence length="43" mass="4679">MEAANKRGADAAKTVFVEVEHHWRSSRAGGKALYGAFYQALLA</sequence>
<name>A0A9N8S0X2_9BURK</name>
<accession>A0A9N8S0X2</accession>
<evidence type="ECO:0000313" key="2">
    <source>
        <dbReference type="Proteomes" id="UP000789704"/>
    </source>
</evidence>
<dbReference type="AlphaFoldDB" id="A0A9N8S0X2"/>
<dbReference type="RefSeq" id="WP_267478591.1">
    <property type="nucleotide sequence ID" value="NZ_CAJQYX010000008.1"/>
</dbReference>
<protein>
    <submittedName>
        <fullName evidence="1">Uncharacterized protein</fullName>
    </submittedName>
</protein>
<gene>
    <name evidence="1" type="ORF">LMG31841_04511</name>
</gene>
<keyword evidence="2" id="KW-1185">Reference proteome</keyword>
<evidence type="ECO:0000313" key="1">
    <source>
        <dbReference type="EMBL" id="CAG4915738.1"/>
    </source>
</evidence>
<proteinExistence type="predicted"/>
<dbReference type="EMBL" id="CAJQZC010000009">
    <property type="protein sequence ID" value="CAG4915738.1"/>
    <property type="molecule type" value="Genomic_DNA"/>
</dbReference>